<evidence type="ECO:0000313" key="4">
    <source>
        <dbReference type="EMBL" id="PWN94112.1"/>
    </source>
</evidence>
<organism evidence="4 5">
    <name type="scientific">Acaromyces ingoldii</name>
    <dbReference type="NCBI Taxonomy" id="215250"/>
    <lineage>
        <taxon>Eukaryota</taxon>
        <taxon>Fungi</taxon>
        <taxon>Dikarya</taxon>
        <taxon>Basidiomycota</taxon>
        <taxon>Ustilaginomycotina</taxon>
        <taxon>Exobasidiomycetes</taxon>
        <taxon>Exobasidiales</taxon>
        <taxon>Cryptobasidiaceae</taxon>
        <taxon>Acaromyces</taxon>
    </lineage>
</organism>
<keyword evidence="2" id="KW-0808">Transferase</keyword>
<dbReference type="InterPro" id="IPR029063">
    <property type="entry name" value="SAM-dependent_MTases_sf"/>
</dbReference>
<dbReference type="RefSeq" id="XP_025381310.1">
    <property type="nucleotide sequence ID" value="XM_025518610.1"/>
</dbReference>
<dbReference type="OrthoDB" id="10027013at2759"/>
<dbReference type="AlphaFoldDB" id="A0A316YYD5"/>
<dbReference type="PANTHER" id="PTHR44942">
    <property type="entry name" value="METHYLTRANSF_11 DOMAIN-CONTAINING PROTEIN"/>
    <property type="match status" value="1"/>
</dbReference>
<proteinExistence type="predicted"/>
<dbReference type="Gene3D" id="3.40.50.150">
    <property type="entry name" value="Vaccinia Virus protein VP39"/>
    <property type="match status" value="1"/>
</dbReference>
<dbReference type="GeneID" id="37040526"/>
<name>A0A316YYD5_9BASI</name>
<evidence type="ECO:0000256" key="1">
    <source>
        <dbReference type="ARBA" id="ARBA00022603"/>
    </source>
</evidence>
<protein>
    <recommendedName>
        <fullName evidence="3">Methyltransferase type 12 domain-containing protein</fullName>
    </recommendedName>
</protein>
<evidence type="ECO:0000256" key="2">
    <source>
        <dbReference type="ARBA" id="ARBA00022679"/>
    </source>
</evidence>
<gene>
    <name evidence="4" type="ORF">FA10DRAFT_224541</name>
</gene>
<dbReference type="GO" id="GO:0032259">
    <property type="term" value="P:methylation"/>
    <property type="evidence" value="ECO:0007669"/>
    <property type="project" value="UniProtKB-KW"/>
</dbReference>
<dbReference type="SUPFAM" id="SSF53335">
    <property type="entry name" value="S-adenosyl-L-methionine-dependent methyltransferases"/>
    <property type="match status" value="1"/>
</dbReference>
<dbReference type="EMBL" id="KZ819634">
    <property type="protein sequence ID" value="PWN94112.1"/>
    <property type="molecule type" value="Genomic_DNA"/>
</dbReference>
<evidence type="ECO:0000313" key="5">
    <source>
        <dbReference type="Proteomes" id="UP000245768"/>
    </source>
</evidence>
<accession>A0A316YYD5</accession>
<keyword evidence="5" id="KW-1185">Reference proteome</keyword>
<dbReference type="Pfam" id="PF08242">
    <property type="entry name" value="Methyltransf_12"/>
    <property type="match status" value="1"/>
</dbReference>
<dbReference type="Proteomes" id="UP000245768">
    <property type="component" value="Unassembled WGS sequence"/>
</dbReference>
<dbReference type="InterPro" id="IPR051052">
    <property type="entry name" value="Diverse_substrate_MTase"/>
</dbReference>
<dbReference type="InParanoid" id="A0A316YYD5"/>
<dbReference type="PANTHER" id="PTHR44942:SF4">
    <property type="entry name" value="METHYLTRANSFERASE TYPE 11 DOMAIN-CONTAINING PROTEIN"/>
    <property type="match status" value="1"/>
</dbReference>
<reference evidence="4 5" key="1">
    <citation type="journal article" date="2018" name="Mol. Biol. Evol.">
        <title>Broad Genomic Sampling Reveals a Smut Pathogenic Ancestry of the Fungal Clade Ustilaginomycotina.</title>
        <authorList>
            <person name="Kijpornyongpan T."/>
            <person name="Mondo S.J."/>
            <person name="Barry K."/>
            <person name="Sandor L."/>
            <person name="Lee J."/>
            <person name="Lipzen A."/>
            <person name="Pangilinan J."/>
            <person name="LaButti K."/>
            <person name="Hainaut M."/>
            <person name="Henrissat B."/>
            <person name="Grigoriev I.V."/>
            <person name="Spatafora J.W."/>
            <person name="Aime M.C."/>
        </authorList>
    </citation>
    <scope>NUCLEOTIDE SEQUENCE [LARGE SCALE GENOMIC DNA]</scope>
    <source>
        <strain evidence="4 5">MCA 4198</strain>
    </source>
</reference>
<dbReference type="InterPro" id="IPR013217">
    <property type="entry name" value="Methyltransf_12"/>
</dbReference>
<dbReference type="STRING" id="215250.A0A316YYD5"/>
<feature type="domain" description="Methyltransferase type 12" evidence="3">
    <location>
        <begin position="84"/>
        <end position="197"/>
    </location>
</feature>
<dbReference type="CDD" id="cd02440">
    <property type="entry name" value="AdoMet_MTases"/>
    <property type="match status" value="1"/>
</dbReference>
<dbReference type="GO" id="GO:0008168">
    <property type="term" value="F:methyltransferase activity"/>
    <property type="evidence" value="ECO:0007669"/>
    <property type="project" value="UniProtKB-KW"/>
</dbReference>
<keyword evidence="1" id="KW-0489">Methyltransferase</keyword>
<sequence>MFTRNVVSSIKTKIWGKDTGTADESRPASQRRHAASHAWLTEASEGLDYLRARTPYPSYLIKAMFAYHAAAFVNDSKPRYEAALDLGSGPGQLAFHFATKFDKVFARDPSESHIAMGRSLAMLAITEADELERVGLPATDGLKLDFDVGSASEPNIDGQVDSIVVANAFHCFDWSTPESTWDLWTTWSKLLRPNGTIFAIGLVPSVGPLTGPMAERTRPLRQLLMGASFDSRSPISQYYTHPQIRLGAAEFYSTAIMPWTLGDDSLTRAWHSESRGYFVFDFPRDLELPPGFNSPKSDEPLPAWMPEDVQKAVSVGNDAGNGFAYAKDPWRTTTPRKMAQWFRSLSGSTRYYKDHPEQKLRIGREDDMVARAIKGACEEGRIGYDDVLELHHSASLLMLRRSNRPYT</sequence>
<evidence type="ECO:0000259" key="3">
    <source>
        <dbReference type="Pfam" id="PF08242"/>
    </source>
</evidence>